<dbReference type="InterPro" id="IPR056332">
    <property type="entry name" value="Beta-prop_BBS7"/>
</dbReference>
<feature type="domain" description="BBS7 beta-propeller" evidence="5">
    <location>
        <begin position="22"/>
        <end position="192"/>
    </location>
</feature>
<name>A0A6J3LHW7_9HYME</name>
<dbReference type="GO" id="GO:0005930">
    <property type="term" value="C:axoneme"/>
    <property type="evidence" value="ECO:0007669"/>
    <property type="project" value="TreeGrafter"/>
</dbReference>
<dbReference type="GO" id="GO:0008104">
    <property type="term" value="P:intracellular protein localization"/>
    <property type="evidence" value="ECO:0007669"/>
    <property type="project" value="TreeGrafter"/>
</dbReference>
<evidence type="ECO:0000259" key="3">
    <source>
        <dbReference type="Pfam" id="PF23360"/>
    </source>
</evidence>
<dbReference type="KEGG" id="bvk:117242434"/>
<dbReference type="GO" id="GO:0060271">
    <property type="term" value="P:cilium assembly"/>
    <property type="evidence" value="ECO:0007669"/>
    <property type="project" value="TreeGrafter"/>
</dbReference>
<dbReference type="PANTHER" id="PTHR16074">
    <property type="entry name" value="BARDET-BIEDL SYNDROME 7 PROTEIN"/>
    <property type="match status" value="1"/>
</dbReference>
<gene>
    <name evidence="7 8" type="primary">LOC117242434</name>
</gene>
<keyword evidence="6" id="KW-1185">Reference proteome</keyword>
<evidence type="ECO:0000313" key="6">
    <source>
        <dbReference type="Proteomes" id="UP000504631"/>
    </source>
</evidence>
<dbReference type="Proteomes" id="UP000504631">
    <property type="component" value="Unplaced"/>
</dbReference>
<dbReference type="GO" id="GO:0036064">
    <property type="term" value="C:ciliary basal body"/>
    <property type="evidence" value="ECO:0007669"/>
    <property type="project" value="TreeGrafter"/>
</dbReference>
<evidence type="ECO:0000259" key="2">
    <source>
        <dbReference type="Pfam" id="PF23349"/>
    </source>
</evidence>
<organism evidence="6 8">
    <name type="scientific">Bombus vosnesenskii</name>
    <dbReference type="NCBI Taxonomy" id="207650"/>
    <lineage>
        <taxon>Eukaryota</taxon>
        <taxon>Metazoa</taxon>
        <taxon>Ecdysozoa</taxon>
        <taxon>Arthropoda</taxon>
        <taxon>Hexapoda</taxon>
        <taxon>Insecta</taxon>
        <taxon>Pterygota</taxon>
        <taxon>Neoptera</taxon>
        <taxon>Endopterygota</taxon>
        <taxon>Hymenoptera</taxon>
        <taxon>Apocrita</taxon>
        <taxon>Aculeata</taxon>
        <taxon>Apoidea</taxon>
        <taxon>Anthophila</taxon>
        <taxon>Apidae</taxon>
        <taxon>Bombus</taxon>
        <taxon>Pyrobombus</taxon>
    </lineage>
</organism>
<evidence type="ECO:0000313" key="7">
    <source>
        <dbReference type="RefSeq" id="XP_033364981.1"/>
    </source>
</evidence>
<dbReference type="Pfam" id="PF23361">
    <property type="entry name" value="BBS7_pf"/>
    <property type="match status" value="1"/>
</dbReference>
<dbReference type="InterPro" id="IPR056335">
    <property type="entry name" value="BBS7_hairpin"/>
</dbReference>
<dbReference type="InterPro" id="IPR056333">
    <property type="entry name" value="BBS7_pf_dom"/>
</dbReference>
<dbReference type="RefSeq" id="XP_033364981.1">
    <property type="nucleotide sequence ID" value="XM_033509090.1"/>
</dbReference>
<dbReference type="AlphaFoldDB" id="A0A6J3LHW7"/>
<feature type="coiled-coil region" evidence="1">
    <location>
        <begin position="345"/>
        <end position="372"/>
    </location>
</feature>
<dbReference type="GeneID" id="117242434"/>
<dbReference type="Pfam" id="PF23349">
    <property type="entry name" value="BBS7_hp"/>
    <property type="match status" value="1"/>
</dbReference>
<dbReference type="RefSeq" id="XP_033364982.1">
    <property type="nucleotide sequence ID" value="XM_033509091.1"/>
</dbReference>
<reference evidence="7 8" key="1">
    <citation type="submission" date="2025-04" db="UniProtKB">
        <authorList>
            <consortium name="RefSeq"/>
        </authorList>
    </citation>
    <scope>IDENTIFICATION</scope>
    <source>
        <tissue evidence="7 8">Muscle</tissue>
    </source>
</reference>
<evidence type="ECO:0000259" key="5">
    <source>
        <dbReference type="Pfam" id="PF23743"/>
    </source>
</evidence>
<proteinExistence type="predicted"/>
<accession>A0A6J3LHW7</accession>
<dbReference type="GO" id="GO:0016020">
    <property type="term" value="C:membrane"/>
    <property type="evidence" value="ECO:0007669"/>
    <property type="project" value="TreeGrafter"/>
</dbReference>
<evidence type="ECO:0000259" key="4">
    <source>
        <dbReference type="Pfam" id="PF23361"/>
    </source>
</evidence>
<sequence length="767" mass="85884">MTLPLSRTDYTAVGVTSRGTTKVFPATEHRQTQKFAVADHDGVLHVYGIKKGELQVSFKSLPGPRINKLVLGGTGHDKIYIAQGNTVKGYTKKGKLFLEFDTNLIDPISALYVLGPNLAACARDLYHRYHDCKDADSYLAGETLYDIVLLPTDGNFMFAILACGDCAIRVLHGTKTPAILRLPSVPTVLSLYRFLSFLNYFHITLFIFPKCLSSIFYREGDLESKERVLVGTIDGKVGLLILHGNKTLRITWLLNMTGSEVTSLDTYELQDGLDILIGRQDGTVEVYTFPEEDMLPFLRYRYNAKESISSVVGGIIGAAGYPEVLVTTYSGRIFGLTTKPPGLLEADQNDGLTKLKAEIEQLQEKLKEEKEAASFSVDPLAPLILSVNHRMILNREDASYSLSIELDTPIDNILIQSDTPIELLDVESNSAVVSLSTCNPREGNFVLATYRCQVNTNHLEMRLRTIEGQPGTLQIYVTSQVQPKCCRKIAIPISALSLHVRQHEADNSETHVEGPFNELKLIGGFTVAEMHAWLSFALSDVPERPHLEEGEATLTYVSSFIGTLLKCKYKKGSAIFLGENISSIIILRDILTREATKRKIKLDVFCGMLYIHHNMNYYFLFKISSLIPYFCIDVSDGSISRVLELIFPQLNAAHDLITKVKILNALEEWELKENPKENLCSEYQELIQKESEIKSQMAKDNEILERLHAVITDLYVDWERAKRSRRIGNKDVAEKLSAALKSRELAQVLQAFIDTSNTVPPPSLYKD</sequence>
<feature type="domain" description="BBS7 GAE" evidence="3">
    <location>
        <begin position="385"/>
        <end position="487"/>
    </location>
</feature>
<dbReference type="InterPro" id="IPR056334">
    <property type="entry name" value="BBS7_GAE_dom"/>
</dbReference>
<feature type="domain" description="BBS7 platform" evidence="4">
    <location>
        <begin position="499"/>
        <end position="606"/>
    </location>
</feature>
<feature type="domain" description="BBS7 beta-propeller" evidence="5">
    <location>
        <begin position="218"/>
        <end position="338"/>
    </location>
</feature>
<protein>
    <submittedName>
        <fullName evidence="7 8">Bardet-Biedl syndrome 7 protein homolog isoform X1</fullName>
    </submittedName>
</protein>
<dbReference type="GO" id="GO:0034464">
    <property type="term" value="C:BBSome"/>
    <property type="evidence" value="ECO:0007669"/>
    <property type="project" value="TreeGrafter"/>
</dbReference>
<dbReference type="InterPro" id="IPR036322">
    <property type="entry name" value="WD40_repeat_dom_sf"/>
</dbReference>
<dbReference type="SUPFAM" id="SSF50978">
    <property type="entry name" value="WD40 repeat-like"/>
    <property type="match status" value="1"/>
</dbReference>
<dbReference type="Pfam" id="PF23743">
    <property type="entry name" value="Beta-prop_BBS7"/>
    <property type="match status" value="2"/>
</dbReference>
<dbReference type="Pfam" id="PF23360">
    <property type="entry name" value="BBS7_GAE"/>
    <property type="match status" value="1"/>
</dbReference>
<evidence type="ECO:0000313" key="8">
    <source>
        <dbReference type="RefSeq" id="XP_033364982.1"/>
    </source>
</evidence>
<dbReference type="PANTHER" id="PTHR16074:SF4">
    <property type="entry name" value="BARDET-BIEDL SYNDROME 7 PROTEIN"/>
    <property type="match status" value="1"/>
</dbReference>
<keyword evidence="1" id="KW-0175">Coiled coil</keyword>
<feature type="domain" description="BBS7 helical hairpin" evidence="2">
    <location>
        <begin position="636"/>
        <end position="752"/>
    </location>
</feature>
<evidence type="ECO:0000256" key="1">
    <source>
        <dbReference type="SAM" id="Coils"/>
    </source>
</evidence>